<keyword evidence="5" id="KW-1185">Reference proteome</keyword>
<dbReference type="GO" id="GO:0016301">
    <property type="term" value="F:kinase activity"/>
    <property type="evidence" value="ECO:0007669"/>
    <property type="project" value="UniProtKB-KW"/>
</dbReference>
<keyword evidence="2 4" id="KW-0418">Kinase</keyword>
<evidence type="ECO:0000256" key="1">
    <source>
        <dbReference type="ARBA" id="ARBA00022679"/>
    </source>
</evidence>
<dbReference type="Gene3D" id="3.40.1190.20">
    <property type="match status" value="1"/>
</dbReference>
<organism evidence="4 5">
    <name type="scientific">Lysinibacter cavernae</name>
    <dbReference type="NCBI Taxonomy" id="1640652"/>
    <lineage>
        <taxon>Bacteria</taxon>
        <taxon>Bacillati</taxon>
        <taxon>Actinomycetota</taxon>
        <taxon>Actinomycetes</taxon>
        <taxon>Micrococcales</taxon>
        <taxon>Microbacteriaceae</taxon>
        <taxon>Lysinibacter</taxon>
    </lineage>
</organism>
<dbReference type="AlphaFoldDB" id="A0A7X5TTZ1"/>
<dbReference type="PANTHER" id="PTHR10584:SF166">
    <property type="entry name" value="RIBOKINASE"/>
    <property type="match status" value="1"/>
</dbReference>
<evidence type="ECO:0000313" key="4">
    <source>
        <dbReference type="EMBL" id="NIH55131.1"/>
    </source>
</evidence>
<dbReference type="SUPFAM" id="SSF53613">
    <property type="entry name" value="Ribokinase-like"/>
    <property type="match status" value="1"/>
</dbReference>
<proteinExistence type="predicted"/>
<name>A0A7X5TTZ1_9MICO</name>
<dbReference type="Proteomes" id="UP000541033">
    <property type="component" value="Unassembled WGS sequence"/>
</dbReference>
<dbReference type="GO" id="GO:0005829">
    <property type="term" value="C:cytosol"/>
    <property type="evidence" value="ECO:0007669"/>
    <property type="project" value="TreeGrafter"/>
</dbReference>
<dbReference type="Pfam" id="PF00294">
    <property type="entry name" value="PfkB"/>
    <property type="match status" value="1"/>
</dbReference>
<evidence type="ECO:0000313" key="5">
    <source>
        <dbReference type="Proteomes" id="UP000541033"/>
    </source>
</evidence>
<dbReference type="EMBL" id="JAAMOX010000003">
    <property type="protein sequence ID" value="NIH55131.1"/>
    <property type="molecule type" value="Genomic_DNA"/>
</dbReference>
<dbReference type="InterPro" id="IPR011611">
    <property type="entry name" value="PfkB_dom"/>
</dbReference>
<evidence type="ECO:0000259" key="3">
    <source>
        <dbReference type="Pfam" id="PF00294"/>
    </source>
</evidence>
<dbReference type="PANTHER" id="PTHR10584">
    <property type="entry name" value="SUGAR KINASE"/>
    <property type="match status" value="1"/>
</dbReference>
<evidence type="ECO:0000256" key="2">
    <source>
        <dbReference type="ARBA" id="ARBA00022777"/>
    </source>
</evidence>
<gene>
    <name evidence="4" type="ORF">FHX76_003046</name>
</gene>
<keyword evidence="1" id="KW-0808">Transferase</keyword>
<accession>A0A7X5TTZ1</accession>
<dbReference type="InterPro" id="IPR029056">
    <property type="entry name" value="Ribokinase-like"/>
</dbReference>
<protein>
    <submittedName>
        <fullName evidence="4">Sugar/nucleoside kinase (Ribokinase family)</fullName>
    </submittedName>
</protein>
<reference evidence="4 5" key="1">
    <citation type="submission" date="2020-02" db="EMBL/GenBank/DDBJ databases">
        <title>Sequencing the genomes of 1000 actinobacteria strains.</title>
        <authorList>
            <person name="Klenk H.-P."/>
        </authorList>
    </citation>
    <scope>NUCLEOTIDE SEQUENCE [LARGE SCALE GENOMIC DNA]</scope>
    <source>
        <strain evidence="4 5">DSM 27960</strain>
    </source>
</reference>
<dbReference type="RefSeq" id="WP_167152070.1">
    <property type="nucleotide sequence ID" value="NZ_JAAMOX010000003.1"/>
</dbReference>
<feature type="domain" description="Carbohydrate kinase PfkB" evidence="3">
    <location>
        <begin position="5"/>
        <end position="332"/>
    </location>
</feature>
<sequence>MKPIIVVAGHVCVDLTPRFSDTPDLSPGNLTGVGPLTITVGGCVANTGGDLVDLGAPVRLVATVGSDELGSIATRALERRGAVRADLQRTDQFATSYSVIAEGPHADRAIWHYPGANEAFDGALVDLDGANLLHFGYPPLMPGVSRDDGKPLATLFTRASRLGLTTSLDMAVVDPVAKWGARDWPAFLATVLPTVGIFSPSYDDLASALGPSKLAPERDLTSEVEVLAERMMTLGAAVVMISAGSHGMFLRVADAKRLERAGAALAPLAAEWADFTGWQHPLPLPNKATTNGAGDAATAGLLHAIWEGLSPGPALSRAALTAAVVITGKLPTTQNLAALAGNQSE</sequence>
<comment type="caution">
    <text evidence="4">The sequence shown here is derived from an EMBL/GenBank/DDBJ whole genome shotgun (WGS) entry which is preliminary data.</text>
</comment>